<dbReference type="Gene3D" id="1.10.630.10">
    <property type="entry name" value="Cytochrome P450"/>
    <property type="match status" value="1"/>
</dbReference>
<gene>
    <name evidence="1" type="ORF">C8A03DRAFT_37155</name>
</gene>
<dbReference type="Proteomes" id="UP001303760">
    <property type="component" value="Unassembled WGS sequence"/>
</dbReference>
<evidence type="ECO:0000313" key="2">
    <source>
        <dbReference type="Proteomes" id="UP001303760"/>
    </source>
</evidence>
<reference evidence="1" key="1">
    <citation type="journal article" date="2023" name="Mol. Phylogenet. Evol.">
        <title>Genome-scale phylogeny and comparative genomics of the fungal order Sordariales.</title>
        <authorList>
            <person name="Hensen N."/>
            <person name="Bonometti L."/>
            <person name="Westerberg I."/>
            <person name="Brannstrom I.O."/>
            <person name="Guillou S."/>
            <person name="Cros-Aarteil S."/>
            <person name="Calhoun S."/>
            <person name="Haridas S."/>
            <person name="Kuo A."/>
            <person name="Mondo S."/>
            <person name="Pangilinan J."/>
            <person name="Riley R."/>
            <person name="LaButti K."/>
            <person name="Andreopoulos B."/>
            <person name="Lipzen A."/>
            <person name="Chen C."/>
            <person name="Yan M."/>
            <person name="Daum C."/>
            <person name="Ng V."/>
            <person name="Clum A."/>
            <person name="Steindorff A."/>
            <person name="Ohm R.A."/>
            <person name="Martin F."/>
            <person name="Silar P."/>
            <person name="Natvig D.O."/>
            <person name="Lalanne C."/>
            <person name="Gautier V."/>
            <person name="Ament-Velasquez S.L."/>
            <person name="Kruys A."/>
            <person name="Hutchinson M.I."/>
            <person name="Powell A.J."/>
            <person name="Barry K."/>
            <person name="Miller A.N."/>
            <person name="Grigoriev I.V."/>
            <person name="Debuchy R."/>
            <person name="Gladieux P."/>
            <person name="Hiltunen Thoren M."/>
            <person name="Johannesson H."/>
        </authorList>
    </citation>
    <scope>NUCLEOTIDE SEQUENCE</scope>
    <source>
        <strain evidence="1">CBS 532.94</strain>
    </source>
</reference>
<dbReference type="InterPro" id="IPR036396">
    <property type="entry name" value="Cyt_P450_sf"/>
</dbReference>
<comment type="caution">
    <text evidence="1">The sequence shown here is derived from an EMBL/GenBank/DDBJ whole genome shotgun (WGS) entry which is preliminary data.</text>
</comment>
<evidence type="ECO:0000313" key="1">
    <source>
        <dbReference type="EMBL" id="KAK4235026.1"/>
    </source>
</evidence>
<keyword evidence="1" id="KW-0560">Oxidoreductase</keyword>
<dbReference type="GO" id="GO:0020037">
    <property type="term" value="F:heme binding"/>
    <property type="evidence" value="ECO:0007669"/>
    <property type="project" value="InterPro"/>
</dbReference>
<dbReference type="GO" id="GO:0016705">
    <property type="term" value="F:oxidoreductase activity, acting on paired donors, with incorporation or reduction of molecular oxygen"/>
    <property type="evidence" value="ECO:0007669"/>
    <property type="project" value="InterPro"/>
</dbReference>
<name>A0AAN7C436_9PEZI</name>
<keyword evidence="1" id="KW-0503">Monooxygenase</keyword>
<dbReference type="AlphaFoldDB" id="A0AAN7C436"/>
<dbReference type="EMBL" id="MU860305">
    <property type="protein sequence ID" value="KAK4235026.1"/>
    <property type="molecule type" value="Genomic_DNA"/>
</dbReference>
<sequence>MRRTEARGVQLRQVEQLNPHVEIMGLAVCFLKTPYLGSAAAAGKDLRAVYPAYANFRAYMTDLNEEEKAAYAESRVTDSNLTQGRRRRADRGRDLRQYVRFSFAGHDTPRRAQLHICHVLPGRASPDVQDWVAEEIQRAVGDRPIDGWGYRADFPRLKRSLVVLYEIIRLYTPVSVIKWTADKAQLLAVGGKTYMLPADCMVGRATAPSRRTLASGGRTRWNGAPPDLLSSTSAATARQRMSSASLCAALFGWSDGARDRPGRKFSQVEFVAKLALLFRSSWCVEPVTNPGESLDAARRPRPDLIENDSRSVLLQQMFHLERAPLVWKEQ</sequence>
<proteinExistence type="predicted"/>
<reference evidence="1" key="2">
    <citation type="submission" date="2023-05" db="EMBL/GenBank/DDBJ databases">
        <authorList>
            <consortium name="Lawrence Berkeley National Laboratory"/>
            <person name="Steindorff A."/>
            <person name="Hensen N."/>
            <person name="Bonometti L."/>
            <person name="Westerberg I."/>
            <person name="Brannstrom I.O."/>
            <person name="Guillou S."/>
            <person name="Cros-Aarteil S."/>
            <person name="Calhoun S."/>
            <person name="Haridas S."/>
            <person name="Kuo A."/>
            <person name="Mondo S."/>
            <person name="Pangilinan J."/>
            <person name="Riley R."/>
            <person name="Labutti K."/>
            <person name="Andreopoulos B."/>
            <person name="Lipzen A."/>
            <person name="Chen C."/>
            <person name="Yanf M."/>
            <person name="Daum C."/>
            <person name="Ng V."/>
            <person name="Clum A."/>
            <person name="Ohm R."/>
            <person name="Martin F."/>
            <person name="Silar P."/>
            <person name="Natvig D."/>
            <person name="Lalanne C."/>
            <person name="Gautier V."/>
            <person name="Ament-Velasquez S.L."/>
            <person name="Kruys A."/>
            <person name="Hutchinson M.I."/>
            <person name="Powell A.J."/>
            <person name="Barry K."/>
            <person name="Miller A.N."/>
            <person name="Grigoriev I.V."/>
            <person name="Debuchy R."/>
            <person name="Gladieux P."/>
            <person name="Thoren M.H."/>
            <person name="Johannesson H."/>
        </authorList>
    </citation>
    <scope>NUCLEOTIDE SEQUENCE</scope>
    <source>
        <strain evidence="1">CBS 532.94</strain>
    </source>
</reference>
<dbReference type="GO" id="GO:0005506">
    <property type="term" value="F:iron ion binding"/>
    <property type="evidence" value="ECO:0007669"/>
    <property type="project" value="InterPro"/>
</dbReference>
<accession>A0AAN7C436</accession>
<keyword evidence="2" id="KW-1185">Reference proteome</keyword>
<protein>
    <submittedName>
        <fullName evidence="1">Cytochrome p450 monooxygenase protein</fullName>
    </submittedName>
</protein>
<dbReference type="SUPFAM" id="SSF48264">
    <property type="entry name" value="Cytochrome P450"/>
    <property type="match status" value="1"/>
</dbReference>
<dbReference type="GO" id="GO:0004497">
    <property type="term" value="F:monooxygenase activity"/>
    <property type="evidence" value="ECO:0007669"/>
    <property type="project" value="UniProtKB-KW"/>
</dbReference>
<organism evidence="1 2">
    <name type="scientific">Achaetomium macrosporum</name>
    <dbReference type="NCBI Taxonomy" id="79813"/>
    <lineage>
        <taxon>Eukaryota</taxon>
        <taxon>Fungi</taxon>
        <taxon>Dikarya</taxon>
        <taxon>Ascomycota</taxon>
        <taxon>Pezizomycotina</taxon>
        <taxon>Sordariomycetes</taxon>
        <taxon>Sordariomycetidae</taxon>
        <taxon>Sordariales</taxon>
        <taxon>Chaetomiaceae</taxon>
        <taxon>Achaetomium</taxon>
    </lineage>
</organism>